<keyword evidence="3" id="KW-1185">Reference proteome</keyword>
<dbReference type="PROSITE" id="PS51257">
    <property type="entry name" value="PROKAR_LIPOPROTEIN"/>
    <property type="match status" value="1"/>
</dbReference>
<evidence type="ECO:0000259" key="1">
    <source>
        <dbReference type="Pfam" id="PF11845"/>
    </source>
</evidence>
<sequence>MKKLVLAALIATLAFSCKDKATREGASDAAAGEEAAYTEAEYLEAGREYALQVQGALGKTLQQKMMEEGTLGAIGFCKVEALPITDSLSRSFGVAITRITDKPRNPYNQASEQELELISAFRAALAEGQAPEPRIVTVDGTPHYYAPIVTNAMCIKCHGAPQTDLSDEVVKTLDQLYPNDLATGYSANELRGLWKVAFTGRKP</sequence>
<name>A0ABT1B1Q1_9FLAO</name>
<comment type="caution">
    <text evidence="2">The sequence shown here is derived from an EMBL/GenBank/DDBJ whole genome shotgun (WGS) entry which is preliminary data.</text>
</comment>
<evidence type="ECO:0000313" key="3">
    <source>
        <dbReference type="Proteomes" id="UP001206312"/>
    </source>
</evidence>
<reference evidence="2 3" key="1">
    <citation type="submission" date="2022-06" db="EMBL/GenBank/DDBJ databases">
        <authorList>
            <person name="Xuan X."/>
        </authorList>
    </citation>
    <scope>NUCLEOTIDE SEQUENCE [LARGE SCALE GENOMIC DNA]</scope>
    <source>
        <strain evidence="2 3">2V75</strain>
    </source>
</reference>
<protein>
    <submittedName>
        <fullName evidence="2">DUF3365 domain-containing protein</fullName>
    </submittedName>
</protein>
<gene>
    <name evidence="2" type="ORF">NG653_13195</name>
</gene>
<evidence type="ECO:0000313" key="2">
    <source>
        <dbReference type="EMBL" id="MCO5725817.1"/>
    </source>
</evidence>
<feature type="domain" description="Tll0287-like" evidence="1">
    <location>
        <begin position="37"/>
        <end position="197"/>
    </location>
</feature>
<dbReference type="Pfam" id="PF11845">
    <property type="entry name" value="Tll0287-like"/>
    <property type="match status" value="1"/>
</dbReference>
<accession>A0ABT1B1Q1</accession>
<dbReference type="InterPro" id="IPR021796">
    <property type="entry name" value="Tll0287-like_dom"/>
</dbReference>
<proteinExistence type="predicted"/>
<dbReference type="RefSeq" id="WP_252742189.1">
    <property type="nucleotide sequence ID" value="NZ_JAMXIB010000013.1"/>
</dbReference>
<dbReference type="Proteomes" id="UP001206312">
    <property type="component" value="Unassembled WGS sequence"/>
</dbReference>
<dbReference type="EMBL" id="JAMXIB010000013">
    <property type="protein sequence ID" value="MCO5725817.1"/>
    <property type="molecule type" value="Genomic_DNA"/>
</dbReference>
<organism evidence="2 3">
    <name type="scientific">Robiginitalea marina</name>
    <dbReference type="NCBI Taxonomy" id="2954105"/>
    <lineage>
        <taxon>Bacteria</taxon>
        <taxon>Pseudomonadati</taxon>
        <taxon>Bacteroidota</taxon>
        <taxon>Flavobacteriia</taxon>
        <taxon>Flavobacteriales</taxon>
        <taxon>Flavobacteriaceae</taxon>
        <taxon>Robiginitalea</taxon>
    </lineage>
</organism>